<keyword evidence="2 5" id="KW-0812">Transmembrane</keyword>
<feature type="non-terminal residue" evidence="7">
    <location>
        <position position="1"/>
    </location>
</feature>
<organism evidence="7">
    <name type="scientific">marine sediment metagenome</name>
    <dbReference type="NCBI Taxonomy" id="412755"/>
    <lineage>
        <taxon>unclassified sequences</taxon>
        <taxon>metagenomes</taxon>
        <taxon>ecological metagenomes</taxon>
    </lineage>
</organism>
<sequence length="93" mass="10235">WVFGVVIVILAALITFIAYIFLPHLKKPVTGAEGMVGMTGVVVETLNPEGMVRIRGELWSAESTDNMIDRGEKIVVEKVNGLNLLVKKLKKDN</sequence>
<comment type="caution">
    <text evidence="7">The sequence shown here is derived from an EMBL/GenBank/DDBJ whole genome shotgun (WGS) entry which is preliminary data.</text>
</comment>
<dbReference type="GO" id="GO:0016020">
    <property type="term" value="C:membrane"/>
    <property type="evidence" value="ECO:0007669"/>
    <property type="project" value="UniProtKB-SubCell"/>
</dbReference>
<dbReference type="SUPFAM" id="SSF141322">
    <property type="entry name" value="NfeD domain-like"/>
    <property type="match status" value="1"/>
</dbReference>
<evidence type="ECO:0000256" key="1">
    <source>
        <dbReference type="ARBA" id="ARBA00004141"/>
    </source>
</evidence>
<keyword evidence="3 5" id="KW-1133">Transmembrane helix</keyword>
<comment type="subcellular location">
    <subcellularLocation>
        <location evidence="1">Membrane</location>
        <topology evidence="1">Multi-pass membrane protein</topology>
    </subcellularLocation>
</comment>
<evidence type="ECO:0000256" key="3">
    <source>
        <dbReference type="ARBA" id="ARBA00022989"/>
    </source>
</evidence>
<evidence type="ECO:0000259" key="6">
    <source>
        <dbReference type="Pfam" id="PF01957"/>
    </source>
</evidence>
<dbReference type="InterPro" id="IPR002810">
    <property type="entry name" value="NfeD-like_C"/>
</dbReference>
<dbReference type="Gene3D" id="2.40.50.140">
    <property type="entry name" value="Nucleic acid-binding proteins"/>
    <property type="match status" value="1"/>
</dbReference>
<dbReference type="AlphaFoldDB" id="X1M450"/>
<dbReference type="Pfam" id="PF01957">
    <property type="entry name" value="NfeD"/>
    <property type="match status" value="1"/>
</dbReference>
<accession>X1M450</accession>
<feature type="domain" description="NfeD-like C-terminal" evidence="6">
    <location>
        <begin position="32"/>
        <end position="88"/>
    </location>
</feature>
<proteinExistence type="predicted"/>
<evidence type="ECO:0000256" key="5">
    <source>
        <dbReference type="SAM" id="Phobius"/>
    </source>
</evidence>
<evidence type="ECO:0000256" key="4">
    <source>
        <dbReference type="ARBA" id="ARBA00023136"/>
    </source>
</evidence>
<keyword evidence="4 5" id="KW-0472">Membrane</keyword>
<reference evidence="7" key="1">
    <citation type="journal article" date="2014" name="Front. Microbiol.">
        <title>High frequency of phylogenetically diverse reductive dehalogenase-homologous genes in deep subseafloor sedimentary metagenomes.</title>
        <authorList>
            <person name="Kawai M."/>
            <person name="Futagami T."/>
            <person name="Toyoda A."/>
            <person name="Takaki Y."/>
            <person name="Nishi S."/>
            <person name="Hori S."/>
            <person name="Arai W."/>
            <person name="Tsubouchi T."/>
            <person name="Morono Y."/>
            <person name="Uchiyama I."/>
            <person name="Ito T."/>
            <person name="Fujiyama A."/>
            <person name="Inagaki F."/>
            <person name="Takami H."/>
        </authorList>
    </citation>
    <scope>NUCLEOTIDE SEQUENCE</scope>
    <source>
        <strain evidence="7">Expedition CK06-06</strain>
    </source>
</reference>
<dbReference type="PANTHER" id="PTHR33507:SF4">
    <property type="entry name" value="NODULATION COMPETITIVENESS PROTEIN NFED"/>
    <property type="match status" value="1"/>
</dbReference>
<evidence type="ECO:0000256" key="2">
    <source>
        <dbReference type="ARBA" id="ARBA00022692"/>
    </source>
</evidence>
<dbReference type="PANTHER" id="PTHR33507">
    <property type="entry name" value="INNER MEMBRANE PROTEIN YBBJ"/>
    <property type="match status" value="1"/>
</dbReference>
<dbReference type="InterPro" id="IPR052165">
    <property type="entry name" value="Membrane_assoc_protease"/>
</dbReference>
<dbReference type="EMBL" id="BARV01013778">
    <property type="protein sequence ID" value="GAI26108.1"/>
    <property type="molecule type" value="Genomic_DNA"/>
</dbReference>
<feature type="transmembrane region" description="Helical" evidence="5">
    <location>
        <begin position="6"/>
        <end position="25"/>
    </location>
</feature>
<evidence type="ECO:0000313" key="7">
    <source>
        <dbReference type="EMBL" id="GAI26108.1"/>
    </source>
</evidence>
<protein>
    <recommendedName>
        <fullName evidence="6">NfeD-like C-terminal domain-containing protein</fullName>
    </recommendedName>
</protein>
<gene>
    <name evidence="7" type="ORF">S06H3_24618</name>
</gene>
<dbReference type="InterPro" id="IPR012340">
    <property type="entry name" value="NA-bd_OB-fold"/>
</dbReference>
<name>X1M450_9ZZZZ</name>